<evidence type="ECO:0000256" key="5">
    <source>
        <dbReference type="ARBA" id="ARBA00022692"/>
    </source>
</evidence>
<dbReference type="Pfam" id="PF00229">
    <property type="entry name" value="TNF"/>
    <property type="match status" value="1"/>
</dbReference>
<evidence type="ECO:0000256" key="7">
    <source>
        <dbReference type="ARBA" id="ARBA00022989"/>
    </source>
</evidence>
<dbReference type="GO" id="GO:0005164">
    <property type="term" value="F:tumor necrosis factor receptor binding"/>
    <property type="evidence" value="ECO:0007669"/>
    <property type="project" value="InterPro"/>
</dbReference>
<dbReference type="PANTHER" id="PTHR11471:SF23">
    <property type="entry name" value="TUMOR NECROSIS FACTOR"/>
    <property type="match status" value="1"/>
</dbReference>
<dbReference type="GO" id="GO:0005615">
    <property type="term" value="C:extracellular space"/>
    <property type="evidence" value="ECO:0007669"/>
    <property type="project" value="UniProtKB-KW"/>
</dbReference>
<comment type="similarity">
    <text evidence="2">Belongs to the tumor necrosis factor family.</text>
</comment>
<keyword evidence="8" id="KW-0472">Membrane</keyword>
<gene>
    <name evidence="12" type="ORF">F2P81_002581</name>
</gene>
<proteinExistence type="inferred from homology"/>
<dbReference type="Proteomes" id="UP000438429">
    <property type="component" value="Unassembled WGS sequence"/>
</dbReference>
<dbReference type="PROSITE" id="PS50049">
    <property type="entry name" value="THD_2"/>
    <property type="match status" value="1"/>
</dbReference>
<keyword evidence="5" id="KW-0812">Transmembrane</keyword>
<dbReference type="Gene3D" id="2.60.120.40">
    <property type="match status" value="2"/>
</dbReference>
<evidence type="ECO:0000313" key="12">
    <source>
        <dbReference type="EMBL" id="KAF0046052.1"/>
    </source>
</evidence>
<dbReference type="GO" id="GO:0016020">
    <property type="term" value="C:membrane"/>
    <property type="evidence" value="ECO:0007669"/>
    <property type="project" value="UniProtKB-SubCell"/>
</dbReference>
<keyword evidence="7" id="KW-1133">Transmembrane helix</keyword>
<evidence type="ECO:0000256" key="8">
    <source>
        <dbReference type="ARBA" id="ARBA00023136"/>
    </source>
</evidence>
<dbReference type="GO" id="GO:0005125">
    <property type="term" value="F:cytokine activity"/>
    <property type="evidence" value="ECO:0007669"/>
    <property type="project" value="UniProtKB-KW"/>
</dbReference>
<evidence type="ECO:0000259" key="11">
    <source>
        <dbReference type="PROSITE" id="PS50049"/>
    </source>
</evidence>
<dbReference type="PANTHER" id="PTHR11471">
    <property type="entry name" value="TUMOR NECROSIS FACTOR FAMILY MEMBER"/>
    <property type="match status" value="1"/>
</dbReference>
<comment type="caution">
    <text evidence="12">The sequence shown here is derived from an EMBL/GenBank/DDBJ whole genome shotgun (WGS) entry which is preliminary data.</text>
</comment>
<keyword evidence="6" id="KW-0735">Signal-anchor</keyword>
<dbReference type="InterPro" id="IPR008983">
    <property type="entry name" value="Tumour_necrosis_fac-like_dom"/>
</dbReference>
<evidence type="ECO:0000256" key="4">
    <source>
        <dbReference type="ARBA" id="ARBA00022514"/>
    </source>
</evidence>
<dbReference type="EMBL" id="VEVO01000002">
    <property type="protein sequence ID" value="KAF0046052.1"/>
    <property type="molecule type" value="Genomic_DNA"/>
</dbReference>
<dbReference type="InterPro" id="IPR006053">
    <property type="entry name" value="TNF"/>
</dbReference>
<accession>A0A6A4TVJ0</accession>
<name>A0A6A4TVJ0_SCOMX</name>
<dbReference type="CDD" id="cd00184">
    <property type="entry name" value="TNF"/>
    <property type="match status" value="1"/>
</dbReference>
<protein>
    <recommendedName>
        <fullName evidence="3">Tumor necrosis factor</fullName>
    </recommendedName>
    <alternativeName>
        <fullName evidence="10">TNF-alpha</fullName>
    </alternativeName>
</protein>
<evidence type="ECO:0000256" key="3">
    <source>
        <dbReference type="ARBA" id="ARBA00013893"/>
    </source>
</evidence>
<evidence type="ECO:0000256" key="2">
    <source>
        <dbReference type="ARBA" id="ARBA00008670"/>
    </source>
</evidence>
<dbReference type="SMART" id="SM00207">
    <property type="entry name" value="TNF"/>
    <property type="match status" value="1"/>
</dbReference>
<comment type="subcellular location">
    <subcellularLocation>
        <location evidence="1">Membrane</location>
        <topology evidence="1">Single-pass type II membrane protein</topology>
    </subcellularLocation>
</comment>
<organism evidence="12 13">
    <name type="scientific">Scophthalmus maximus</name>
    <name type="common">Turbot</name>
    <name type="synonym">Psetta maxima</name>
    <dbReference type="NCBI Taxonomy" id="52904"/>
    <lineage>
        <taxon>Eukaryota</taxon>
        <taxon>Metazoa</taxon>
        <taxon>Chordata</taxon>
        <taxon>Craniata</taxon>
        <taxon>Vertebrata</taxon>
        <taxon>Euteleostomi</taxon>
        <taxon>Actinopterygii</taxon>
        <taxon>Neopterygii</taxon>
        <taxon>Teleostei</taxon>
        <taxon>Neoteleostei</taxon>
        <taxon>Acanthomorphata</taxon>
        <taxon>Carangaria</taxon>
        <taxon>Pleuronectiformes</taxon>
        <taxon>Pleuronectoidei</taxon>
        <taxon>Scophthalmidae</taxon>
        <taxon>Scophthalmus</taxon>
    </lineage>
</organism>
<sequence length="399" mass="44455">MSLRKKQQINLDTECNTHGTGALISSSLISIFAAIRYHDSQLDPPGDDAHDDDIPASFLHQDGVSTMKPDNVSPTVNTMVAPLKSVVLDNRFWQESPRCHSCSLSLRDDAIHCTKKSLYFIFAQVTFARHPNKNLTKSVILKRNGSRVVALVTCGGSRRIIYDRKMSASFGSKCKPQQIQRELTFCGPLSNEPRGVLLFAWHWNGSEMRTQSSQTEALVVKDSAEKTDPHSTLRQISSNAKAAIHLEGSYDEDVSSQDKLEWKNGQGQAFAQGGFRLMENQIIIPQTGLYFVYSQASFRVSCDDDSKDGAGKRLTPLSHRIWRYSDSLGFNASLMSAVRSACQTAAQGDSHRDGQGWYNTIYLGAVFQLYKGDKLWTETNMLSELETEEGKTFFGVFAL</sequence>
<dbReference type="GO" id="GO:0006955">
    <property type="term" value="P:immune response"/>
    <property type="evidence" value="ECO:0007669"/>
    <property type="project" value="InterPro"/>
</dbReference>
<evidence type="ECO:0000256" key="9">
    <source>
        <dbReference type="ARBA" id="ARBA00023157"/>
    </source>
</evidence>
<evidence type="ECO:0000313" key="13">
    <source>
        <dbReference type="Proteomes" id="UP000438429"/>
    </source>
</evidence>
<feature type="domain" description="THD" evidence="11">
    <location>
        <begin position="242"/>
        <end position="399"/>
    </location>
</feature>
<dbReference type="SUPFAM" id="SSF49842">
    <property type="entry name" value="TNF-like"/>
    <property type="match status" value="2"/>
</dbReference>
<evidence type="ECO:0000256" key="6">
    <source>
        <dbReference type="ARBA" id="ARBA00022968"/>
    </source>
</evidence>
<dbReference type="AlphaFoldDB" id="A0A6A4TVJ0"/>
<keyword evidence="4" id="KW-0202">Cytokine</keyword>
<evidence type="ECO:0000256" key="1">
    <source>
        <dbReference type="ARBA" id="ARBA00004606"/>
    </source>
</evidence>
<reference evidence="12 13" key="1">
    <citation type="submission" date="2019-06" db="EMBL/GenBank/DDBJ databases">
        <title>Draft genomes of female and male turbot (Scophthalmus maximus).</title>
        <authorList>
            <person name="Xu H."/>
            <person name="Xu X.-W."/>
            <person name="Shao C."/>
            <person name="Chen S."/>
        </authorList>
    </citation>
    <scope>NUCLEOTIDE SEQUENCE [LARGE SCALE GENOMIC DNA]</scope>
    <source>
        <strain evidence="12">Ysfricsl-2016a</strain>
        <tissue evidence="12">Blood</tissue>
    </source>
</reference>
<dbReference type="InterPro" id="IPR006052">
    <property type="entry name" value="TNF_dom"/>
</dbReference>
<evidence type="ECO:0000256" key="10">
    <source>
        <dbReference type="ARBA" id="ARBA00029751"/>
    </source>
</evidence>
<keyword evidence="9" id="KW-1015">Disulfide bond</keyword>
<dbReference type="PRINTS" id="PR01234">
    <property type="entry name" value="TNECROSISFCT"/>
</dbReference>